<dbReference type="GeneID" id="93031305"/>
<evidence type="ECO:0000259" key="1">
    <source>
        <dbReference type="Pfam" id="PF03992"/>
    </source>
</evidence>
<sequence length="97" mass="10576">MVNLLTMAPKDEAAFLAAWAADSPSIKRHPSCISTRLHHAIGENPTYLNCAVFDSVAASRNAFRTPEFQQRLTARPASVVARPPRFAKVAVPDRCTA</sequence>
<dbReference type="Pfam" id="PF03992">
    <property type="entry name" value="ABM"/>
    <property type="match status" value="1"/>
</dbReference>
<keyword evidence="3" id="KW-1185">Reference proteome</keyword>
<feature type="domain" description="ABM" evidence="1">
    <location>
        <begin position="2"/>
        <end position="70"/>
    </location>
</feature>
<dbReference type="EMBL" id="CABVPN010000050">
    <property type="protein sequence ID" value="VWC27759.1"/>
    <property type="molecule type" value="Genomic_DNA"/>
</dbReference>
<dbReference type="InterPro" id="IPR007138">
    <property type="entry name" value="ABM_dom"/>
</dbReference>
<evidence type="ECO:0000313" key="3">
    <source>
        <dbReference type="Proteomes" id="UP000494125"/>
    </source>
</evidence>
<proteinExistence type="predicted"/>
<accession>A0A6P2QYT7</accession>
<dbReference type="Gene3D" id="3.30.70.100">
    <property type="match status" value="1"/>
</dbReference>
<keyword evidence="2" id="KW-0560">Oxidoreductase</keyword>
<keyword evidence="2" id="KW-0503">Monooxygenase</keyword>
<protein>
    <submittedName>
        <fullName evidence="2">Antibiotic biosynthesis monooxygenase</fullName>
    </submittedName>
</protein>
<dbReference type="AlphaFoldDB" id="A0A6P2QYT7"/>
<dbReference type="GO" id="GO:0004497">
    <property type="term" value="F:monooxygenase activity"/>
    <property type="evidence" value="ECO:0007669"/>
    <property type="project" value="UniProtKB-KW"/>
</dbReference>
<dbReference type="SUPFAM" id="SSF54909">
    <property type="entry name" value="Dimeric alpha+beta barrel"/>
    <property type="match status" value="1"/>
</dbReference>
<reference evidence="2 3" key="1">
    <citation type="submission" date="2019-09" db="EMBL/GenBank/DDBJ databases">
        <authorList>
            <person name="Depoorter E."/>
        </authorList>
    </citation>
    <scope>NUCLEOTIDE SEQUENCE [LARGE SCALE GENOMIC DNA]</scope>
    <source>
        <strain evidence="2">LMG 24065</strain>
    </source>
</reference>
<name>A0A6P2QYT7_9BURK</name>
<dbReference type="RefSeq" id="WP_151050238.1">
    <property type="nucleotide sequence ID" value="NZ_CABVPN010000050.1"/>
</dbReference>
<organism evidence="2 3">
    <name type="scientific">Burkholderia diffusa</name>
    <dbReference type="NCBI Taxonomy" id="488732"/>
    <lineage>
        <taxon>Bacteria</taxon>
        <taxon>Pseudomonadati</taxon>
        <taxon>Pseudomonadota</taxon>
        <taxon>Betaproteobacteria</taxon>
        <taxon>Burkholderiales</taxon>
        <taxon>Burkholderiaceae</taxon>
        <taxon>Burkholderia</taxon>
        <taxon>Burkholderia cepacia complex</taxon>
    </lineage>
</organism>
<gene>
    <name evidence="2" type="ORF">BDI24065_06210</name>
</gene>
<dbReference type="InterPro" id="IPR011008">
    <property type="entry name" value="Dimeric_a/b-barrel"/>
</dbReference>
<evidence type="ECO:0000313" key="2">
    <source>
        <dbReference type="EMBL" id="VWC27759.1"/>
    </source>
</evidence>
<dbReference type="Proteomes" id="UP000494125">
    <property type="component" value="Unassembled WGS sequence"/>
</dbReference>